<evidence type="ECO:0000313" key="10">
    <source>
        <dbReference type="EMBL" id="KAJ7076495.1"/>
    </source>
</evidence>
<feature type="region of interest" description="Disordered" evidence="8">
    <location>
        <begin position="647"/>
        <end position="677"/>
    </location>
</feature>
<dbReference type="EMBL" id="JARJCN010000081">
    <property type="protein sequence ID" value="KAJ7076495.1"/>
    <property type="molecule type" value="Genomic_DNA"/>
</dbReference>
<feature type="region of interest" description="Disordered" evidence="8">
    <location>
        <begin position="169"/>
        <end position="206"/>
    </location>
</feature>
<feature type="region of interest" description="Disordered" evidence="8">
    <location>
        <begin position="227"/>
        <end position="372"/>
    </location>
</feature>
<comment type="subcellular location">
    <subcellularLocation>
        <location evidence="1">Nucleus</location>
    </subcellularLocation>
</comment>
<dbReference type="PROSITE" id="PS00463">
    <property type="entry name" value="ZN2_CY6_FUNGAL_1"/>
    <property type="match status" value="1"/>
</dbReference>
<evidence type="ECO:0000256" key="6">
    <source>
        <dbReference type="ARBA" id="ARBA00023163"/>
    </source>
</evidence>
<dbReference type="CDD" id="cd12148">
    <property type="entry name" value="fungal_TF_MHR"/>
    <property type="match status" value="1"/>
</dbReference>
<keyword evidence="5" id="KW-0238">DNA-binding</keyword>
<dbReference type="SMART" id="SM00066">
    <property type="entry name" value="GAL4"/>
    <property type="match status" value="1"/>
</dbReference>
<feature type="compositionally biased region" description="Low complexity" evidence="8">
    <location>
        <begin position="169"/>
        <end position="186"/>
    </location>
</feature>
<protein>
    <submittedName>
        <fullName evidence="10">Fungal-specific transcription factor domain-containing protein</fullName>
    </submittedName>
</protein>
<dbReference type="PANTHER" id="PTHR31313:SF78">
    <property type="entry name" value="TRANSCRIPTION FACTOR DOMAIN-CONTAINING PROTEIN"/>
    <property type="match status" value="1"/>
</dbReference>
<feature type="compositionally biased region" description="Low complexity" evidence="8">
    <location>
        <begin position="301"/>
        <end position="311"/>
    </location>
</feature>
<evidence type="ECO:0000256" key="5">
    <source>
        <dbReference type="ARBA" id="ARBA00023125"/>
    </source>
</evidence>
<feature type="compositionally biased region" description="Gly residues" evidence="8">
    <location>
        <begin position="406"/>
        <end position="416"/>
    </location>
</feature>
<dbReference type="CDD" id="cd00067">
    <property type="entry name" value="GAL4"/>
    <property type="match status" value="1"/>
</dbReference>
<dbReference type="GO" id="GO:0000981">
    <property type="term" value="F:DNA-binding transcription factor activity, RNA polymerase II-specific"/>
    <property type="evidence" value="ECO:0007669"/>
    <property type="project" value="InterPro"/>
</dbReference>
<organism evidence="10 11">
    <name type="scientific">Mycena belliarum</name>
    <dbReference type="NCBI Taxonomy" id="1033014"/>
    <lineage>
        <taxon>Eukaryota</taxon>
        <taxon>Fungi</taxon>
        <taxon>Dikarya</taxon>
        <taxon>Basidiomycota</taxon>
        <taxon>Agaricomycotina</taxon>
        <taxon>Agaricomycetes</taxon>
        <taxon>Agaricomycetidae</taxon>
        <taxon>Agaricales</taxon>
        <taxon>Marasmiineae</taxon>
        <taxon>Mycenaceae</taxon>
        <taxon>Mycena</taxon>
    </lineage>
</organism>
<dbReference type="InterPro" id="IPR036864">
    <property type="entry name" value="Zn2-C6_fun-type_DNA-bd_sf"/>
</dbReference>
<dbReference type="PANTHER" id="PTHR31313">
    <property type="entry name" value="TY1 ENHANCER ACTIVATOR"/>
    <property type="match status" value="1"/>
</dbReference>
<keyword evidence="4" id="KW-0805">Transcription regulation</keyword>
<dbReference type="GO" id="GO:0005634">
    <property type="term" value="C:nucleus"/>
    <property type="evidence" value="ECO:0007669"/>
    <property type="project" value="UniProtKB-SubCell"/>
</dbReference>
<reference evidence="10" key="1">
    <citation type="submission" date="2023-03" db="EMBL/GenBank/DDBJ databases">
        <title>Massive genome expansion in bonnet fungi (Mycena s.s.) driven by repeated elements and novel gene families across ecological guilds.</title>
        <authorList>
            <consortium name="Lawrence Berkeley National Laboratory"/>
            <person name="Harder C.B."/>
            <person name="Miyauchi S."/>
            <person name="Viragh M."/>
            <person name="Kuo A."/>
            <person name="Thoen E."/>
            <person name="Andreopoulos B."/>
            <person name="Lu D."/>
            <person name="Skrede I."/>
            <person name="Drula E."/>
            <person name="Henrissat B."/>
            <person name="Morin E."/>
            <person name="Kohler A."/>
            <person name="Barry K."/>
            <person name="LaButti K."/>
            <person name="Morin E."/>
            <person name="Salamov A."/>
            <person name="Lipzen A."/>
            <person name="Mereny Z."/>
            <person name="Hegedus B."/>
            <person name="Baldrian P."/>
            <person name="Stursova M."/>
            <person name="Weitz H."/>
            <person name="Taylor A."/>
            <person name="Grigoriev I.V."/>
            <person name="Nagy L.G."/>
            <person name="Martin F."/>
            <person name="Kauserud H."/>
        </authorList>
    </citation>
    <scope>NUCLEOTIDE SEQUENCE</scope>
    <source>
        <strain evidence="10">CBHHK173m</strain>
    </source>
</reference>
<dbReference type="Proteomes" id="UP001222325">
    <property type="component" value="Unassembled WGS sequence"/>
</dbReference>
<feature type="region of interest" description="Disordered" evidence="8">
    <location>
        <begin position="402"/>
        <end position="456"/>
    </location>
</feature>
<keyword evidence="2" id="KW-0479">Metal-binding</keyword>
<feature type="compositionally biased region" description="Acidic residues" evidence="8">
    <location>
        <begin position="17"/>
        <end position="27"/>
    </location>
</feature>
<evidence type="ECO:0000256" key="3">
    <source>
        <dbReference type="ARBA" id="ARBA00022833"/>
    </source>
</evidence>
<feature type="compositionally biased region" description="Low complexity" evidence="8">
    <location>
        <begin position="559"/>
        <end position="569"/>
    </location>
</feature>
<sequence>MAWPPGAPAYTFGAQGEYEDDDDDDEPSPLPARGGSGKDKDKPVRRRSSKACDQCRKSKCKCEPASPGAPGPKKCRACALLGTPCTFLGPSRKRGPPKGYIDAIEARLHQTEALVGILLSAAGGREGGDQRADGLMKDLRDDPLARAILARIEASPYGPLGRAAASAAPNASTAASNNTASGSSTPPTTPALRGSASSSMAELGSMHPSHEWMDRVTAHVLRHGREETGASTSARQLEHPPARNQFERSPIRGQFEHRGSFDSASSRGSLYPPPHHNTHQSNQHHANMGPPRRPAIITAVGEGPAGALSAGAGQGRRLRRRLDGPASAGAWRTSSRDSAARELRDGTGWRDFREPRGVSDEEEDSSEGGLDVDVEGVVARAVGQLSLNEDRQVRYHGKASGLHLLAGGGTGAGGALREGSAERGYGRTETTAADVRTAASKDKAGGSGSAGEDEEVGKNVGGIWRFPKARVWPVAPIDEASEALDEFGFPPRATQEALLARYFAYVHPGFPVVCRAAFGWREGEWGKGPRAPPLLLLAMYALAARHAPRSPSPSPPSTSPSSATAPVAPDGARTMWPAGDAFLFRAKELLDASYAASRPSTCQALLLMGYREIGIGAMAQAWIYIGMAVRMAQDLGMQRDADGWVKGRRGGASGEAGREKESAANGSGGEGEGGQESAKLFGEHEIAERRRIWYACVIMDKYVSTYIGRPLAIFERDFDTSLPSEADPEEMEVSVMPEGPRISVGLRPGRVISCFNASAKLSSILSQIVQSIYALRPAGSRHAELLVLDGQLEKWLLALPAHLRHDPAGAHAEVPLPQVLTLHMQYWCAVLLLHRPFIRQNAGRSKNSPAPDDGSDVRGRAEKSYELCAGAANHITTIAMLYSETYTLKHCAVFLCYYIFTASIMHVTSLSAYPTDPQARVGLTRCMGALKQMEIVWPSAARALELLRGAQATLAAADVDEVHGHELRTHKRSATQSLDDSDMAYTPAPATASASTDNGFYNLRPFAPLYHGNGSFSAGGGVASRGPAFYAPSAQYERWGAADAVAGMGDAFQGALSTAVMGPAYSTGLGDDRRHGGGEMRYAAHTQQAAPSQYWGEYGAFPYAPLQDPTGLAQNQSHGHQQIYPLHDQYDLYPHP</sequence>
<comment type="caution">
    <text evidence="10">The sequence shown here is derived from an EMBL/GenBank/DDBJ whole genome shotgun (WGS) entry which is preliminary data.</text>
</comment>
<evidence type="ECO:0000256" key="1">
    <source>
        <dbReference type="ARBA" id="ARBA00004123"/>
    </source>
</evidence>
<dbReference type="Pfam" id="PF04082">
    <property type="entry name" value="Fungal_trans"/>
    <property type="match status" value="1"/>
</dbReference>
<dbReference type="InterPro" id="IPR051615">
    <property type="entry name" value="Transcr_Regulatory_Elem"/>
</dbReference>
<dbReference type="SUPFAM" id="SSF57701">
    <property type="entry name" value="Zn2/Cys6 DNA-binding domain"/>
    <property type="match status" value="1"/>
</dbReference>
<dbReference type="GO" id="GO:0006351">
    <property type="term" value="P:DNA-templated transcription"/>
    <property type="evidence" value="ECO:0007669"/>
    <property type="project" value="InterPro"/>
</dbReference>
<feature type="compositionally biased region" description="Basic and acidic residues" evidence="8">
    <location>
        <begin position="236"/>
        <end position="260"/>
    </location>
</feature>
<evidence type="ECO:0000256" key="7">
    <source>
        <dbReference type="ARBA" id="ARBA00023242"/>
    </source>
</evidence>
<evidence type="ECO:0000256" key="8">
    <source>
        <dbReference type="SAM" id="MobiDB-lite"/>
    </source>
</evidence>
<feature type="compositionally biased region" description="Basic and acidic residues" evidence="8">
    <location>
        <begin position="334"/>
        <end position="359"/>
    </location>
</feature>
<feature type="region of interest" description="Disordered" evidence="8">
    <location>
        <begin position="547"/>
        <end position="570"/>
    </location>
</feature>
<feature type="domain" description="Zn(2)-C6 fungal-type" evidence="9">
    <location>
        <begin position="51"/>
        <end position="87"/>
    </location>
</feature>
<evidence type="ECO:0000256" key="2">
    <source>
        <dbReference type="ARBA" id="ARBA00022723"/>
    </source>
</evidence>
<dbReference type="InterPro" id="IPR007219">
    <property type="entry name" value="XnlR_reg_dom"/>
</dbReference>
<dbReference type="GO" id="GO:0003677">
    <property type="term" value="F:DNA binding"/>
    <property type="evidence" value="ECO:0007669"/>
    <property type="project" value="UniProtKB-KW"/>
</dbReference>
<accession>A0AAD6XN72</accession>
<keyword evidence="7" id="KW-0539">Nucleus</keyword>
<proteinExistence type="predicted"/>
<dbReference type="AlphaFoldDB" id="A0AAD6XN72"/>
<dbReference type="InterPro" id="IPR001138">
    <property type="entry name" value="Zn2Cys6_DnaBD"/>
</dbReference>
<dbReference type="SMART" id="SM00906">
    <property type="entry name" value="Fungal_trans"/>
    <property type="match status" value="1"/>
</dbReference>
<keyword evidence="3" id="KW-0862">Zinc</keyword>
<keyword evidence="6" id="KW-0804">Transcription</keyword>
<evidence type="ECO:0000259" key="9">
    <source>
        <dbReference type="PROSITE" id="PS50048"/>
    </source>
</evidence>
<name>A0AAD6XN72_9AGAR</name>
<keyword evidence="11" id="KW-1185">Reference proteome</keyword>
<dbReference type="GO" id="GO:0008270">
    <property type="term" value="F:zinc ion binding"/>
    <property type="evidence" value="ECO:0007669"/>
    <property type="project" value="InterPro"/>
</dbReference>
<feature type="compositionally biased region" description="Acidic residues" evidence="8">
    <location>
        <begin position="360"/>
        <end position="372"/>
    </location>
</feature>
<evidence type="ECO:0000313" key="11">
    <source>
        <dbReference type="Proteomes" id="UP001222325"/>
    </source>
</evidence>
<evidence type="ECO:0000256" key="4">
    <source>
        <dbReference type="ARBA" id="ARBA00023015"/>
    </source>
</evidence>
<dbReference type="PROSITE" id="PS50048">
    <property type="entry name" value="ZN2_CY6_FUNGAL_2"/>
    <property type="match status" value="1"/>
</dbReference>
<feature type="region of interest" description="Disordered" evidence="8">
    <location>
        <begin position="1"/>
        <end position="51"/>
    </location>
</feature>
<gene>
    <name evidence="10" type="ORF">B0H15DRAFT_595559</name>
</gene>
<dbReference type="Gene3D" id="4.10.240.10">
    <property type="entry name" value="Zn(2)-C6 fungal-type DNA-binding domain"/>
    <property type="match status" value="1"/>
</dbReference>